<proteinExistence type="predicted"/>
<dbReference type="RefSeq" id="WP_248865765.1">
    <property type="nucleotide sequence ID" value="NZ_CP086322.1"/>
</dbReference>
<organism evidence="2 3">
    <name type="scientific">Streptomyces halobius</name>
    <dbReference type="NCBI Taxonomy" id="2879846"/>
    <lineage>
        <taxon>Bacteria</taxon>
        <taxon>Bacillati</taxon>
        <taxon>Actinomycetota</taxon>
        <taxon>Actinomycetes</taxon>
        <taxon>Kitasatosporales</taxon>
        <taxon>Streptomycetaceae</taxon>
        <taxon>Streptomyces</taxon>
    </lineage>
</organism>
<evidence type="ECO:0000259" key="1">
    <source>
        <dbReference type="Pfam" id="PF07883"/>
    </source>
</evidence>
<dbReference type="InterPro" id="IPR011051">
    <property type="entry name" value="RmlC_Cupin_sf"/>
</dbReference>
<dbReference type="SUPFAM" id="SSF51182">
    <property type="entry name" value="RmlC-like cupins"/>
    <property type="match status" value="1"/>
</dbReference>
<dbReference type="EMBL" id="CP086322">
    <property type="protein sequence ID" value="UQA94911.1"/>
    <property type="molecule type" value="Genomic_DNA"/>
</dbReference>
<reference evidence="2" key="1">
    <citation type="submission" date="2021-10" db="EMBL/GenBank/DDBJ databases">
        <title>Streptomyces nigrumlapis sp.nov.,an antimicrobial producing actinobacterium isolated from Black Gobi rocks.</title>
        <authorList>
            <person name="Wen Y."/>
            <person name="Zhang W."/>
            <person name="Liu X.G."/>
        </authorList>
    </citation>
    <scope>NUCLEOTIDE SEQUENCE</scope>
    <source>
        <strain evidence="2">ST13-2-2</strain>
    </source>
</reference>
<dbReference type="InterPro" id="IPR013096">
    <property type="entry name" value="Cupin_2"/>
</dbReference>
<dbReference type="CDD" id="cd02226">
    <property type="entry name" value="cupin_YdbB-like"/>
    <property type="match status" value="1"/>
</dbReference>
<name>A0ABY4MAV4_9ACTN</name>
<evidence type="ECO:0000313" key="3">
    <source>
        <dbReference type="Proteomes" id="UP000830115"/>
    </source>
</evidence>
<feature type="domain" description="Cupin type-2" evidence="1">
    <location>
        <begin position="42"/>
        <end position="101"/>
    </location>
</feature>
<dbReference type="Pfam" id="PF07883">
    <property type="entry name" value="Cupin_2"/>
    <property type="match status" value="1"/>
</dbReference>
<dbReference type="InterPro" id="IPR014710">
    <property type="entry name" value="RmlC-like_jellyroll"/>
</dbReference>
<keyword evidence="3" id="KW-1185">Reference proteome</keyword>
<gene>
    <name evidence="2" type="ORF">K9S39_26375</name>
</gene>
<dbReference type="Proteomes" id="UP000830115">
    <property type="component" value="Chromosome"/>
</dbReference>
<dbReference type="Gene3D" id="2.60.120.10">
    <property type="entry name" value="Jelly Rolls"/>
    <property type="match status" value="1"/>
</dbReference>
<dbReference type="PANTHER" id="PTHR36114">
    <property type="entry name" value="16.7 KDA PROTEIN IN WHIE LOCUS"/>
    <property type="match status" value="1"/>
</dbReference>
<dbReference type="InterPro" id="IPR052044">
    <property type="entry name" value="PKS_Associated_Protein"/>
</dbReference>
<evidence type="ECO:0000313" key="2">
    <source>
        <dbReference type="EMBL" id="UQA94911.1"/>
    </source>
</evidence>
<accession>A0ABY4MAV4</accession>
<protein>
    <submittedName>
        <fullName evidence="2">Cupin domain-containing protein</fullName>
    </submittedName>
</protein>
<dbReference type="PANTHER" id="PTHR36114:SF1">
    <property type="entry name" value="16.7 KDA PROTEIN IN WHIE LOCUS"/>
    <property type="match status" value="1"/>
</dbReference>
<sequence>MMTEPVNLQKTLQSFSEPWSPRIVAQLNDYDVRVAKFRGEYVWHSHLDTDELFIVVAGRLTIHLREGGVERLVTLRQGDVYVVPRGTEHKPVSDAESHILMVEPTGTLTVGDTHEEIPDDVDVTTGHHLD</sequence>